<name>A0ABZ2K4B7_9BACT</name>
<accession>A0ABZ2K4B7</accession>
<organism evidence="2 3">
    <name type="scientific">Pendulispora brunnea</name>
    <dbReference type="NCBI Taxonomy" id="2905690"/>
    <lineage>
        <taxon>Bacteria</taxon>
        <taxon>Pseudomonadati</taxon>
        <taxon>Myxococcota</taxon>
        <taxon>Myxococcia</taxon>
        <taxon>Myxococcales</taxon>
        <taxon>Sorangiineae</taxon>
        <taxon>Pendulisporaceae</taxon>
        <taxon>Pendulispora</taxon>
    </lineage>
</organism>
<evidence type="ECO:0000313" key="3">
    <source>
        <dbReference type="Proteomes" id="UP001379533"/>
    </source>
</evidence>
<proteinExistence type="predicted"/>
<dbReference type="EMBL" id="CP089982">
    <property type="protein sequence ID" value="WXA92062.1"/>
    <property type="molecule type" value="Genomic_DNA"/>
</dbReference>
<gene>
    <name evidence="2" type="ORF">LZC95_37120</name>
</gene>
<feature type="region of interest" description="Disordered" evidence="1">
    <location>
        <begin position="326"/>
        <end position="349"/>
    </location>
</feature>
<evidence type="ECO:0000313" key="2">
    <source>
        <dbReference type="EMBL" id="WXA92062.1"/>
    </source>
</evidence>
<reference evidence="2 3" key="1">
    <citation type="submission" date="2021-12" db="EMBL/GenBank/DDBJ databases">
        <title>Discovery of the Pendulisporaceae a myxobacterial family with distinct sporulation behavior and unique specialized metabolism.</title>
        <authorList>
            <person name="Garcia R."/>
            <person name="Popoff A."/>
            <person name="Bader C.D."/>
            <person name="Loehr J."/>
            <person name="Walesch S."/>
            <person name="Walt C."/>
            <person name="Boldt J."/>
            <person name="Bunk B."/>
            <person name="Haeckl F.J.F.P.J."/>
            <person name="Gunesch A.P."/>
            <person name="Birkelbach J."/>
            <person name="Nuebel U."/>
            <person name="Pietschmann T."/>
            <person name="Bach T."/>
            <person name="Mueller R."/>
        </authorList>
    </citation>
    <scope>NUCLEOTIDE SEQUENCE [LARGE SCALE GENOMIC DNA]</scope>
    <source>
        <strain evidence="2 3">MSr12523</strain>
    </source>
</reference>
<evidence type="ECO:0000256" key="1">
    <source>
        <dbReference type="SAM" id="MobiDB-lite"/>
    </source>
</evidence>
<dbReference type="Proteomes" id="UP001379533">
    <property type="component" value="Chromosome"/>
</dbReference>
<protein>
    <submittedName>
        <fullName evidence="2">Uncharacterized protein</fullName>
    </submittedName>
</protein>
<sequence>MNHKATAGLLIGMAVVAGCSVMTSFDGYTASDVSCDPLRWPSRPNDGSGGTRTLFGATRQILLADPDAGTDPGLDLDGLCTCPQAGSCVPPTGAKAGCDNGSRGVDNNGGALFGALFSNVQGLQQEIVHGQHGIVVRVDRYNGQANDPDVIASIYNVVGVDGKTDGGASAKFDGTDSFIVDSDSVISDGELQSKYFDEQAYVANNVLVATIPSFRLRLMIPPSDRSNAEEVIEEIKGVQLVGRIEPEGAGLRIQRAVLAGRIPLATMFLHAGSGSVCSDAGVFDFIKPRVCGALDLPADPQANRGTTCNALSFALLLDVAPAQAPSGAKTITSTGPSCPPTDVRCDDSP</sequence>
<dbReference type="RefSeq" id="WP_394842682.1">
    <property type="nucleotide sequence ID" value="NZ_CP089982.1"/>
</dbReference>
<dbReference type="PROSITE" id="PS51257">
    <property type="entry name" value="PROKAR_LIPOPROTEIN"/>
    <property type="match status" value="1"/>
</dbReference>
<keyword evidence="3" id="KW-1185">Reference proteome</keyword>